<reference evidence="1 2" key="2">
    <citation type="submission" date="2020-04" db="EMBL/GenBank/DDBJ databases">
        <title>Genome sequencing and assembly of multiple isolates from the Colletotrichum gloeosporioides species complex.</title>
        <authorList>
            <person name="Gan P."/>
            <person name="Shirasu K."/>
        </authorList>
    </citation>
    <scope>NUCLEOTIDE SEQUENCE [LARGE SCALE GENOMIC DNA]</scope>
    <source>
        <strain evidence="1 2">Nara gc5</strain>
    </source>
</reference>
<evidence type="ECO:0000313" key="2">
    <source>
        <dbReference type="Proteomes" id="UP000011096"/>
    </source>
</evidence>
<gene>
    <name evidence="1" type="ORF">CGGC5_v017072</name>
</gene>
<dbReference type="AlphaFoldDB" id="A0A7J6IEA5"/>
<sequence>MVVMFSYQALTRAASVSIKPELRLTQACISSQSISEALHFRRAKHRLLGLLPQRASHPGSARSIAVDLTTNARPQSIAGVVSVPSSKKFPENPCVRPNGSRLVARQEFHVVSRESPKRSERRVQQAPTAILSPSPVYPIQALSKFHMQANSSATDTGPPVHIAECMVQRRWAEPLDCPSPYEIAMLSDEDVAEEDELWFTLVPMVDFWNSEADTEAKRILQNSGLDSLTVVGICISDSSNSSLSLHKLYAYSAVTRDETFVLADDTLDSIRRSSGWVTINYGLRPDGAGWGIAREFHRGSRIQRRTGATQYMGIIVIGRYLPFQKTRQFRNVDWILLYNDVETMLEFIINRPLRP</sequence>
<proteinExistence type="predicted"/>
<comment type="caution">
    <text evidence="1">The sequence shown here is derived from an EMBL/GenBank/DDBJ whole genome shotgun (WGS) entry which is preliminary data.</text>
</comment>
<dbReference type="GeneID" id="90980669"/>
<name>A0A7J6IEA5_COLFN</name>
<dbReference type="OrthoDB" id="10563964at2759"/>
<dbReference type="RefSeq" id="XP_066006902.1">
    <property type="nucleotide sequence ID" value="XM_066153731.1"/>
</dbReference>
<dbReference type="Proteomes" id="UP000011096">
    <property type="component" value="Unassembled WGS sequence"/>
</dbReference>
<dbReference type="EMBL" id="ANPB02000011">
    <property type="protein sequence ID" value="KAF4474200.1"/>
    <property type="molecule type" value="Genomic_DNA"/>
</dbReference>
<accession>A0A7J6IEA5</accession>
<organism evidence="1 2">
    <name type="scientific">Colletotrichum fructicola (strain Nara gc5)</name>
    <name type="common">Anthracnose fungus</name>
    <name type="synonym">Colletotrichum gloeosporioides (strain Nara gc5)</name>
    <dbReference type="NCBI Taxonomy" id="1213859"/>
    <lineage>
        <taxon>Eukaryota</taxon>
        <taxon>Fungi</taxon>
        <taxon>Dikarya</taxon>
        <taxon>Ascomycota</taxon>
        <taxon>Pezizomycotina</taxon>
        <taxon>Sordariomycetes</taxon>
        <taxon>Hypocreomycetidae</taxon>
        <taxon>Glomerellales</taxon>
        <taxon>Glomerellaceae</taxon>
        <taxon>Colletotrichum</taxon>
        <taxon>Colletotrichum gloeosporioides species complex</taxon>
    </lineage>
</organism>
<dbReference type="InParanoid" id="A0A7J6IEA5"/>
<reference evidence="1 2" key="1">
    <citation type="submission" date="2012-08" db="EMBL/GenBank/DDBJ databases">
        <authorList>
            <person name="Gan P.H.P."/>
            <person name="Ikeda K."/>
            <person name="Irieda H."/>
            <person name="Narusaka M."/>
            <person name="O'Connell R.J."/>
            <person name="Narusaka Y."/>
            <person name="Takano Y."/>
            <person name="Kubo Y."/>
            <person name="Shirasu K."/>
        </authorList>
    </citation>
    <scope>NUCLEOTIDE SEQUENCE [LARGE SCALE GENOMIC DNA]</scope>
    <source>
        <strain evidence="1 2">Nara gc5</strain>
    </source>
</reference>
<evidence type="ECO:0000313" key="1">
    <source>
        <dbReference type="EMBL" id="KAF4474200.1"/>
    </source>
</evidence>
<protein>
    <submittedName>
        <fullName evidence="1">Uncharacterized protein</fullName>
    </submittedName>
</protein>
<keyword evidence="2" id="KW-1185">Reference proteome</keyword>